<dbReference type="RefSeq" id="WP_014016928.1">
    <property type="nucleotide sequence ID" value="NZ_AP031433.1"/>
</dbReference>
<dbReference type="AlphaFoldDB" id="A0A1M6SRY6"/>
<dbReference type="InterPro" id="IPR012255">
    <property type="entry name" value="ETF_b"/>
</dbReference>
<dbReference type="InterPro" id="IPR014730">
    <property type="entry name" value="ETF_a/b_N"/>
</dbReference>
<dbReference type="PANTHER" id="PTHR21294:SF17">
    <property type="entry name" value="PROTEIN FIXA"/>
    <property type="match status" value="1"/>
</dbReference>
<evidence type="ECO:0000313" key="4">
    <source>
        <dbReference type="EMBL" id="NMK39153.1"/>
    </source>
</evidence>
<dbReference type="EMBL" id="CP027569">
    <property type="protein sequence ID" value="AVO27845.1"/>
    <property type="molecule type" value="Genomic_DNA"/>
</dbReference>
<reference evidence="4 6" key="2">
    <citation type="submission" date="2020-04" db="EMBL/GenBank/DDBJ databases">
        <authorList>
            <person name="Hitch T.C.A."/>
            <person name="Wylensek D."/>
            <person name="Clavel T."/>
        </authorList>
    </citation>
    <scope>NUCLEOTIDE SEQUENCE [LARGE SCALE GENOMIC DNA]</scope>
    <source>
        <strain evidence="4 6">WCA-386-APC-2A</strain>
    </source>
</reference>
<dbReference type="InterPro" id="IPR014729">
    <property type="entry name" value="Rossmann-like_a/b/a_fold"/>
</dbReference>
<dbReference type="GO" id="GO:0009055">
    <property type="term" value="F:electron transfer activity"/>
    <property type="evidence" value="ECO:0007669"/>
    <property type="project" value="InterPro"/>
</dbReference>
<dbReference type="GeneID" id="97492460"/>
<evidence type="ECO:0000313" key="3">
    <source>
        <dbReference type="EMBL" id="AVO27845.1"/>
    </source>
</evidence>
<evidence type="ECO:0000313" key="6">
    <source>
        <dbReference type="Proteomes" id="UP000536773"/>
    </source>
</evidence>
<dbReference type="PIRSF" id="PIRSF000090">
    <property type="entry name" value="Beta-ETF"/>
    <property type="match status" value="1"/>
</dbReference>
<protein>
    <recommendedName>
        <fullName evidence="1">Electron transfer flavoprotein small subunit</fullName>
    </recommendedName>
</protein>
<reference evidence="3 5" key="1">
    <citation type="journal article" date="2018" name="Genome Announc.">
        <title>Complete genomes of two Megasphaera elsdenii strains, NCIMB 702410 and ATCC 25940.</title>
        <authorList>
            <person name="Hatmaker E.A."/>
            <person name="O'Dell K."/>
            <person name="Riley L.A."/>
            <person name="Klingeman D.M."/>
            <person name="Guss A.M."/>
        </authorList>
    </citation>
    <scope>NUCLEOTIDE SEQUENCE [LARGE SCALE GENOMIC DNA]</scope>
    <source>
        <strain evidence="3 5">NCIMB702410</strain>
    </source>
</reference>
<dbReference type="Pfam" id="PF01012">
    <property type="entry name" value="ETF"/>
    <property type="match status" value="1"/>
</dbReference>
<evidence type="ECO:0000259" key="2">
    <source>
        <dbReference type="SMART" id="SM00893"/>
    </source>
</evidence>
<name>A0A1M6SRY6_MEGEL</name>
<dbReference type="Proteomes" id="UP000536773">
    <property type="component" value="Unassembled WGS sequence"/>
</dbReference>
<evidence type="ECO:0000313" key="5">
    <source>
        <dbReference type="Proteomes" id="UP000238358"/>
    </source>
</evidence>
<dbReference type="InterPro" id="IPR033948">
    <property type="entry name" value="ETF_beta_N"/>
</dbReference>
<sequence length="260" mass="26661">MNIVVLVKQVPAISDIEIAKDNNLVRVGAPSMLNPVDKHAIEAAVAVKEAVGGTVTLLTMGNALAGEMMRDGIAVGADKGVLVSDERMAGSDTLATGLVLAKAIEKLGGADLVFTGKRSTDGDTGQIPPAIAQRLGMALISYANSVSVEGTTITATRLNHDGIETVQAQVPAVVSVTEKSNTPRSPKIRGKMAAKKAVFDVWKVEDLGLDAASVGTSGSATKVTELFAPEPNPVGVMIEGATPADAAANLVKDLTAKNLL</sequence>
<dbReference type="CDD" id="cd01714">
    <property type="entry name" value="ETF_beta"/>
    <property type="match status" value="1"/>
</dbReference>
<dbReference type="OrthoDB" id="9804960at2"/>
<gene>
    <name evidence="3" type="ORF">C6Y28_09580</name>
    <name evidence="4" type="ORF">HG933_07140</name>
</gene>
<organism evidence="4 6">
    <name type="scientific">Megasphaera elsdenii</name>
    <dbReference type="NCBI Taxonomy" id="907"/>
    <lineage>
        <taxon>Bacteria</taxon>
        <taxon>Bacillati</taxon>
        <taxon>Bacillota</taxon>
        <taxon>Negativicutes</taxon>
        <taxon>Veillonellales</taxon>
        <taxon>Veillonellaceae</taxon>
        <taxon>Megasphaera</taxon>
    </lineage>
</organism>
<dbReference type="Proteomes" id="UP000238358">
    <property type="component" value="Chromosome"/>
</dbReference>
<proteinExistence type="predicted"/>
<feature type="domain" description="Electron transfer flavoprotein alpha/beta-subunit N-terminal" evidence="2">
    <location>
        <begin position="21"/>
        <end position="211"/>
    </location>
</feature>
<dbReference type="EMBL" id="JABBJH010000008">
    <property type="protein sequence ID" value="NMK39153.1"/>
    <property type="molecule type" value="Genomic_DNA"/>
</dbReference>
<dbReference type="Gene3D" id="3.40.50.620">
    <property type="entry name" value="HUPs"/>
    <property type="match status" value="1"/>
</dbReference>
<dbReference type="SMART" id="SM00893">
    <property type="entry name" value="ETF"/>
    <property type="match status" value="1"/>
</dbReference>
<accession>A0A1M6SRY6</accession>
<dbReference type="SUPFAM" id="SSF52402">
    <property type="entry name" value="Adenine nucleotide alpha hydrolases-like"/>
    <property type="match status" value="1"/>
</dbReference>
<dbReference type="PANTHER" id="PTHR21294">
    <property type="entry name" value="ELECTRON TRANSFER FLAVOPROTEIN BETA-SUBUNIT"/>
    <property type="match status" value="1"/>
</dbReference>
<evidence type="ECO:0000256" key="1">
    <source>
        <dbReference type="ARBA" id="ARBA00042002"/>
    </source>
</evidence>